<reference evidence="1 2" key="1">
    <citation type="journal article" date="2023" name="Hortic Res">
        <title>Pangenome of water caltrop reveals structural variations and asymmetric subgenome divergence after allopolyploidization.</title>
        <authorList>
            <person name="Zhang X."/>
            <person name="Chen Y."/>
            <person name="Wang L."/>
            <person name="Yuan Y."/>
            <person name="Fang M."/>
            <person name="Shi L."/>
            <person name="Lu R."/>
            <person name="Comes H.P."/>
            <person name="Ma Y."/>
            <person name="Chen Y."/>
            <person name="Huang G."/>
            <person name="Zhou Y."/>
            <person name="Zheng Z."/>
            <person name="Qiu Y."/>
        </authorList>
    </citation>
    <scope>NUCLEOTIDE SEQUENCE [LARGE SCALE GENOMIC DNA]</scope>
    <source>
        <tissue evidence="1">Roots</tissue>
    </source>
</reference>
<accession>A0AAN7JRL3</accession>
<name>A0AAN7JRL3_9MYRT</name>
<keyword evidence="2" id="KW-1185">Reference proteome</keyword>
<evidence type="ECO:0000313" key="1">
    <source>
        <dbReference type="EMBL" id="KAK4752155.1"/>
    </source>
</evidence>
<evidence type="ECO:0000313" key="2">
    <source>
        <dbReference type="Proteomes" id="UP001345219"/>
    </source>
</evidence>
<comment type="caution">
    <text evidence="1">The sequence shown here is derived from an EMBL/GenBank/DDBJ whole genome shotgun (WGS) entry which is preliminary data.</text>
</comment>
<dbReference type="AlphaFoldDB" id="A0AAN7JRL3"/>
<proteinExistence type="predicted"/>
<gene>
    <name evidence="1" type="ORF">SAY87_020953</name>
</gene>
<organism evidence="1 2">
    <name type="scientific">Trapa incisa</name>
    <dbReference type="NCBI Taxonomy" id="236973"/>
    <lineage>
        <taxon>Eukaryota</taxon>
        <taxon>Viridiplantae</taxon>
        <taxon>Streptophyta</taxon>
        <taxon>Embryophyta</taxon>
        <taxon>Tracheophyta</taxon>
        <taxon>Spermatophyta</taxon>
        <taxon>Magnoliopsida</taxon>
        <taxon>eudicotyledons</taxon>
        <taxon>Gunneridae</taxon>
        <taxon>Pentapetalae</taxon>
        <taxon>rosids</taxon>
        <taxon>malvids</taxon>
        <taxon>Myrtales</taxon>
        <taxon>Lythraceae</taxon>
        <taxon>Trapa</taxon>
    </lineage>
</organism>
<dbReference type="EMBL" id="JAXIOK010000016">
    <property type="protein sequence ID" value="KAK4752155.1"/>
    <property type="molecule type" value="Genomic_DNA"/>
</dbReference>
<protein>
    <submittedName>
        <fullName evidence="1">Uncharacterized protein</fullName>
    </submittedName>
</protein>
<dbReference type="Proteomes" id="UP001345219">
    <property type="component" value="Chromosome 16"/>
</dbReference>
<sequence>MGRGSEELTGIGARGAPRTPSIIRRSHDFLLPAEELIKATRESCPFIHWPRVDATLLLRLGSPPESGPSISGAKVRLLDLVAGASRQLWRDLLPRRDMVDLGRERAGERPRTTSVLRDAKKHCGCCFFFSIVSQPNESRGTERTKRRMLPALPAERTTRCVLSS</sequence>